<dbReference type="EMBL" id="QJJV01000001">
    <property type="protein sequence ID" value="PXX20602.1"/>
    <property type="molecule type" value="Genomic_DNA"/>
</dbReference>
<keyword evidence="1" id="KW-0540">Nuclease</keyword>
<dbReference type="InterPro" id="IPR016191">
    <property type="entry name" value="Ribonuclease/ribotoxin"/>
</dbReference>
<evidence type="ECO:0000256" key="2">
    <source>
        <dbReference type="ARBA" id="ARBA00022801"/>
    </source>
</evidence>
<dbReference type="Proteomes" id="UP000247515">
    <property type="component" value="Unassembled WGS sequence"/>
</dbReference>
<reference evidence="3 4" key="1">
    <citation type="submission" date="2018-05" db="EMBL/GenBank/DDBJ databases">
        <title>Genomic Encyclopedia of Type Strains, Phase IV (KMG-V): Genome sequencing to study the core and pangenomes of soil and plant-associated prokaryotes.</title>
        <authorList>
            <person name="Whitman W."/>
        </authorList>
    </citation>
    <scope>NUCLEOTIDE SEQUENCE [LARGE SCALE GENOMIC DNA]</scope>
    <source>
        <strain evidence="3 4">SIr-6563</strain>
    </source>
</reference>
<dbReference type="SUPFAM" id="SSF53933">
    <property type="entry name" value="Microbial ribonucleases"/>
    <property type="match status" value="1"/>
</dbReference>
<evidence type="ECO:0000313" key="3">
    <source>
        <dbReference type="EMBL" id="PXX20602.1"/>
    </source>
</evidence>
<proteinExistence type="predicted"/>
<protein>
    <submittedName>
        <fullName evidence="3">Ribonuclease T1</fullName>
    </submittedName>
</protein>
<sequence>MACIGLPDENRAQDGVASTSQVRVNPCSPRAFRGRAGGAAGRLGRAVSGFFLVAALAFAQGAAARGSSWEQSGGNAADVPVGTVNVGELPREAVATLGLIGEGGPYPYEKDGVVFGNFERQLPHHRRGFYHEYTVPTPHARNRGARRIVCGGPLRHTDNCYYSDDHYASFKRIVE</sequence>
<name>A0ABX5MX75_9BURK</name>
<keyword evidence="2" id="KW-0378">Hydrolase</keyword>
<dbReference type="Pfam" id="PF00545">
    <property type="entry name" value="Ribonuclease"/>
    <property type="match status" value="1"/>
</dbReference>
<accession>A0ABX5MX75</accession>
<dbReference type="Gene3D" id="3.10.450.30">
    <property type="entry name" value="Microbial ribonucleases"/>
    <property type="match status" value="1"/>
</dbReference>
<evidence type="ECO:0000256" key="1">
    <source>
        <dbReference type="ARBA" id="ARBA00022722"/>
    </source>
</evidence>
<comment type="caution">
    <text evidence="3">The sequence shown here is derived from an EMBL/GenBank/DDBJ whole genome shotgun (WGS) entry which is preliminary data.</text>
</comment>
<organism evidence="3 4">
    <name type="scientific">Paraburkholderia tropica</name>
    <dbReference type="NCBI Taxonomy" id="92647"/>
    <lineage>
        <taxon>Bacteria</taxon>
        <taxon>Pseudomonadati</taxon>
        <taxon>Pseudomonadota</taxon>
        <taxon>Betaproteobacteria</taxon>
        <taxon>Burkholderiales</taxon>
        <taxon>Burkholderiaceae</taxon>
        <taxon>Paraburkholderia</taxon>
    </lineage>
</organism>
<keyword evidence="4" id="KW-1185">Reference proteome</keyword>
<gene>
    <name evidence="3" type="ORF">C7400_101332</name>
</gene>
<evidence type="ECO:0000313" key="4">
    <source>
        <dbReference type="Proteomes" id="UP000247515"/>
    </source>
</evidence>
<dbReference type="CDD" id="cd00607">
    <property type="entry name" value="RNase_Sa"/>
    <property type="match status" value="1"/>
</dbReference>
<dbReference type="InterPro" id="IPR000026">
    <property type="entry name" value="N1-like"/>
</dbReference>